<protein>
    <submittedName>
        <fullName evidence="3">Inosine triphosphate pyrophosphatase-like protein</fullName>
    </submittedName>
</protein>
<evidence type="ECO:0000256" key="2">
    <source>
        <dbReference type="ARBA" id="ARBA00022801"/>
    </source>
</evidence>
<sequence>MEPNDSARAAEPLELPIYVRLRQKSLILASSSPRRLRLLNGIGLYPRVFPSNFKEDLKHSDFDQIDDDPASKSMHYTVATATEKAIDVYRQAVESSPDQPPDLVIAADTVIQSTSADDEVPRIIEKPVSRQSQLLTLSELVDLSSSKDSRIEVVTGVSVVYPIVSSPGYRVKSFAESTKIWFGDLDRETLIAYVEGGEGIDRAGGFTIDGIGSQLIRRIDGDHNNVLGFPIYGFVEFLKKVMREDEDFLSD</sequence>
<accession>A0AAV0BHL2</accession>
<organism evidence="3 4">
    <name type="scientific">Phakopsora pachyrhizi</name>
    <name type="common">Asian soybean rust disease fungus</name>
    <dbReference type="NCBI Taxonomy" id="170000"/>
    <lineage>
        <taxon>Eukaryota</taxon>
        <taxon>Fungi</taxon>
        <taxon>Dikarya</taxon>
        <taxon>Basidiomycota</taxon>
        <taxon>Pucciniomycotina</taxon>
        <taxon>Pucciniomycetes</taxon>
        <taxon>Pucciniales</taxon>
        <taxon>Phakopsoraceae</taxon>
        <taxon>Phakopsora</taxon>
    </lineage>
</organism>
<dbReference type="PANTHER" id="PTHR43213:SF5">
    <property type="entry name" value="BIFUNCTIONAL DTTP_UTP PYROPHOSPHATASE_METHYLTRANSFERASE PROTEIN-RELATED"/>
    <property type="match status" value="1"/>
</dbReference>
<keyword evidence="4" id="KW-1185">Reference proteome</keyword>
<dbReference type="PANTHER" id="PTHR43213">
    <property type="entry name" value="BIFUNCTIONAL DTTP/UTP PYROPHOSPHATASE/METHYLTRANSFERASE PROTEIN-RELATED"/>
    <property type="match status" value="1"/>
</dbReference>
<evidence type="ECO:0000313" key="3">
    <source>
        <dbReference type="EMBL" id="CAH7685781.1"/>
    </source>
</evidence>
<name>A0AAV0BHL2_PHAPC</name>
<reference evidence="3" key="1">
    <citation type="submission" date="2022-06" db="EMBL/GenBank/DDBJ databases">
        <authorList>
            <consortium name="SYNGENTA / RWTH Aachen University"/>
        </authorList>
    </citation>
    <scope>NUCLEOTIDE SEQUENCE</scope>
</reference>
<dbReference type="Proteomes" id="UP001153365">
    <property type="component" value="Unassembled WGS sequence"/>
</dbReference>
<dbReference type="InterPro" id="IPR029001">
    <property type="entry name" value="ITPase-like_fam"/>
</dbReference>
<dbReference type="Gene3D" id="3.90.950.10">
    <property type="match status" value="1"/>
</dbReference>
<evidence type="ECO:0000256" key="1">
    <source>
        <dbReference type="ARBA" id="ARBA00001968"/>
    </source>
</evidence>
<comment type="caution">
    <text evidence="3">The sequence shown here is derived from an EMBL/GenBank/DDBJ whole genome shotgun (WGS) entry which is preliminary data.</text>
</comment>
<gene>
    <name evidence="3" type="ORF">PPACK8108_LOCUS20358</name>
</gene>
<dbReference type="InterPro" id="IPR003697">
    <property type="entry name" value="Maf-like"/>
</dbReference>
<proteinExistence type="inferred from homology"/>
<keyword evidence="2" id="KW-0378">Hydrolase</keyword>
<dbReference type="AlphaFoldDB" id="A0AAV0BHL2"/>
<comment type="cofactor">
    <cofactor evidence="1">
        <name>a divalent metal cation</name>
        <dbReference type="ChEBI" id="CHEBI:60240"/>
    </cofactor>
</comment>
<dbReference type="GO" id="GO:0047429">
    <property type="term" value="F:nucleoside triphosphate diphosphatase activity"/>
    <property type="evidence" value="ECO:0007669"/>
    <property type="project" value="InterPro"/>
</dbReference>
<dbReference type="HAMAP" id="MF_00528">
    <property type="entry name" value="Maf"/>
    <property type="match status" value="1"/>
</dbReference>
<dbReference type="EMBL" id="CALTRL010005744">
    <property type="protein sequence ID" value="CAH7685781.1"/>
    <property type="molecule type" value="Genomic_DNA"/>
</dbReference>
<dbReference type="CDD" id="cd00555">
    <property type="entry name" value="Maf"/>
    <property type="match status" value="1"/>
</dbReference>
<dbReference type="SUPFAM" id="SSF52972">
    <property type="entry name" value="ITPase-like"/>
    <property type="match status" value="1"/>
</dbReference>
<evidence type="ECO:0000313" key="4">
    <source>
        <dbReference type="Proteomes" id="UP001153365"/>
    </source>
</evidence>
<dbReference type="Pfam" id="PF02545">
    <property type="entry name" value="Maf"/>
    <property type="match status" value="1"/>
</dbReference>